<keyword evidence="1" id="KW-0472">Membrane</keyword>
<keyword evidence="1" id="KW-0812">Transmembrane</keyword>
<protein>
    <submittedName>
        <fullName evidence="2">Uncharacterized protein</fullName>
    </submittedName>
</protein>
<reference evidence="3" key="1">
    <citation type="submission" date="2016-02" db="EMBL/GenBank/DDBJ databases">
        <title>Draft genome sequence of Microdochium bolleyi, a fungal endophyte of beachgrass.</title>
        <authorList>
            <consortium name="DOE Joint Genome Institute"/>
            <person name="David A.S."/>
            <person name="May G."/>
            <person name="Haridas S."/>
            <person name="Lim J."/>
            <person name="Wang M."/>
            <person name="Labutti K."/>
            <person name="Lipzen A."/>
            <person name="Barry K."/>
            <person name="Grigoriev I.V."/>
        </authorList>
    </citation>
    <scope>NUCLEOTIDE SEQUENCE [LARGE SCALE GENOMIC DNA]</scope>
    <source>
        <strain evidence="3">J235TASD1</strain>
    </source>
</reference>
<keyword evidence="3" id="KW-1185">Reference proteome</keyword>
<evidence type="ECO:0000313" key="2">
    <source>
        <dbReference type="EMBL" id="KXJ91047.1"/>
    </source>
</evidence>
<dbReference type="Proteomes" id="UP000070501">
    <property type="component" value="Unassembled WGS sequence"/>
</dbReference>
<dbReference type="AlphaFoldDB" id="A0A136J1F1"/>
<proteinExistence type="predicted"/>
<accession>A0A136J1F1</accession>
<dbReference type="InParanoid" id="A0A136J1F1"/>
<organism evidence="2 3">
    <name type="scientific">Microdochium bolleyi</name>
    <dbReference type="NCBI Taxonomy" id="196109"/>
    <lineage>
        <taxon>Eukaryota</taxon>
        <taxon>Fungi</taxon>
        <taxon>Dikarya</taxon>
        <taxon>Ascomycota</taxon>
        <taxon>Pezizomycotina</taxon>
        <taxon>Sordariomycetes</taxon>
        <taxon>Xylariomycetidae</taxon>
        <taxon>Xylariales</taxon>
        <taxon>Microdochiaceae</taxon>
        <taxon>Microdochium</taxon>
    </lineage>
</organism>
<feature type="transmembrane region" description="Helical" evidence="1">
    <location>
        <begin position="79"/>
        <end position="100"/>
    </location>
</feature>
<sequence length="178" mass="19266">MRFPPVPRLEYCAMSFALRESRHPVLPKSLFSARWWPVADEFQGSKVRLSTGSAAFMGFGGFGGVLGDDGLPTVVGAAAGGWTASWKFLLLLLLLLLVLVMRLPESVCADGGSVMTREAGEAGQEIRNGKRKQLGPFEEMAMQRVAGVPTGMVDRMAWVCGSRNGPRFIEFACAVALR</sequence>
<keyword evidence="1" id="KW-1133">Transmembrane helix</keyword>
<evidence type="ECO:0000256" key="1">
    <source>
        <dbReference type="SAM" id="Phobius"/>
    </source>
</evidence>
<gene>
    <name evidence="2" type="ORF">Micbo1qcDRAFT_163777</name>
</gene>
<dbReference type="EMBL" id="KQ964251">
    <property type="protein sequence ID" value="KXJ91047.1"/>
    <property type="molecule type" value="Genomic_DNA"/>
</dbReference>
<evidence type="ECO:0000313" key="3">
    <source>
        <dbReference type="Proteomes" id="UP000070501"/>
    </source>
</evidence>
<name>A0A136J1F1_9PEZI</name>